<gene>
    <name evidence="7" type="ORF">KIH27_10005</name>
</gene>
<evidence type="ECO:0000313" key="7">
    <source>
        <dbReference type="EMBL" id="MBS9533917.1"/>
    </source>
</evidence>
<dbReference type="PANTHER" id="PTHR11814">
    <property type="entry name" value="SULFATE TRANSPORTER"/>
    <property type="match status" value="1"/>
</dbReference>
<comment type="subcellular location">
    <subcellularLocation>
        <location evidence="1">Membrane</location>
        <topology evidence="1">Multi-pass membrane protein</topology>
    </subcellularLocation>
</comment>
<protein>
    <submittedName>
        <fullName evidence="7">SulP family inorganic anion transporter</fullName>
    </submittedName>
</protein>
<sequence>MHYALRSICRHDLPASLVVFLVALPLSLGIAMASGAPALAGLTAAVVSGLVVGVLGGSPLLVSGPSAAMTVVVAGLVDQFGWAVTCAMTAAAGMLQLLLGLTRVARAALAIAPVVVHAMLAGIGITIALQQLHVLLGGESKSSAWRNIVGLPGQLVGVQGQELILGVVTIGVLIAWQRVPAPLSHLPGPLVGIVGVTVLSVVLPFDVDRVTFDGSLADAVHLPTLPTGGWGGFAAGVVTVALIASVQSLLTAAAVDRMNAGPRTDFDRELVAQGVGNIVCGALGGLPIAGVMVRSSANIDAGARTRASAILHAIWILLFALPFAALVQRIPTAALAGLLVVIGVQLLNLAHIETARRNRDFTVYLVTVLGVVFGNLLDGVLIGLLLAIAFTGWRVIRAEVDAVSHDDDAWTVRVSGACTFLSVPALTRVLAGVPTGASVTVDVQTSYLDHAAQQAIDDWRQQHCATGGTVGVRQPVCPRDRG</sequence>
<evidence type="ECO:0000256" key="1">
    <source>
        <dbReference type="ARBA" id="ARBA00004141"/>
    </source>
</evidence>
<reference evidence="7 8" key="1">
    <citation type="submission" date="2021-05" db="EMBL/GenBank/DDBJ databases">
        <title>Mycobacterium acidophilum sp. nov., an extremely acid-tolerant member of the genus Mycobacterium.</title>
        <authorList>
            <person name="Xia J."/>
        </authorList>
    </citation>
    <scope>NUCLEOTIDE SEQUENCE [LARGE SCALE GENOMIC DNA]</scope>
    <source>
        <strain evidence="7 8">M1</strain>
    </source>
</reference>
<feature type="transmembrane region" description="Helical" evidence="5">
    <location>
        <begin position="270"/>
        <end position="289"/>
    </location>
</feature>
<evidence type="ECO:0000259" key="6">
    <source>
        <dbReference type="Pfam" id="PF00916"/>
    </source>
</evidence>
<feature type="transmembrane region" description="Helical" evidence="5">
    <location>
        <begin position="108"/>
        <end position="136"/>
    </location>
</feature>
<dbReference type="Pfam" id="PF00916">
    <property type="entry name" value="Sulfate_transp"/>
    <property type="match status" value="1"/>
</dbReference>
<evidence type="ECO:0000256" key="5">
    <source>
        <dbReference type="SAM" id="Phobius"/>
    </source>
</evidence>
<name>A0ABS5RHY5_9MYCO</name>
<feature type="transmembrane region" description="Helical" evidence="5">
    <location>
        <begin position="80"/>
        <end position="101"/>
    </location>
</feature>
<evidence type="ECO:0000256" key="3">
    <source>
        <dbReference type="ARBA" id="ARBA00022989"/>
    </source>
</evidence>
<dbReference type="EMBL" id="JAHCLR010000015">
    <property type="protein sequence ID" value="MBS9533917.1"/>
    <property type="molecule type" value="Genomic_DNA"/>
</dbReference>
<keyword evidence="8" id="KW-1185">Reference proteome</keyword>
<proteinExistence type="predicted"/>
<dbReference type="InterPro" id="IPR001902">
    <property type="entry name" value="SLC26A/SulP_fam"/>
</dbReference>
<dbReference type="RefSeq" id="WP_214092794.1">
    <property type="nucleotide sequence ID" value="NZ_JAHCLR010000015.1"/>
</dbReference>
<keyword evidence="4 5" id="KW-0472">Membrane</keyword>
<feature type="domain" description="SLC26A/SulP transporter" evidence="6">
    <location>
        <begin position="10"/>
        <end position="367"/>
    </location>
</feature>
<keyword evidence="2 5" id="KW-0812">Transmembrane</keyword>
<evidence type="ECO:0000313" key="8">
    <source>
        <dbReference type="Proteomes" id="UP001519535"/>
    </source>
</evidence>
<feature type="transmembrane region" description="Helical" evidence="5">
    <location>
        <begin position="156"/>
        <end position="176"/>
    </location>
</feature>
<feature type="transmembrane region" description="Helical" evidence="5">
    <location>
        <begin position="227"/>
        <end position="250"/>
    </location>
</feature>
<evidence type="ECO:0000256" key="4">
    <source>
        <dbReference type="ARBA" id="ARBA00023136"/>
    </source>
</evidence>
<dbReference type="InterPro" id="IPR011547">
    <property type="entry name" value="SLC26A/SulP_dom"/>
</dbReference>
<feature type="transmembrane region" description="Helical" evidence="5">
    <location>
        <begin position="39"/>
        <end position="60"/>
    </location>
</feature>
<accession>A0ABS5RHY5</accession>
<dbReference type="Proteomes" id="UP001519535">
    <property type="component" value="Unassembled WGS sequence"/>
</dbReference>
<feature type="transmembrane region" description="Helical" evidence="5">
    <location>
        <begin position="309"/>
        <end position="327"/>
    </location>
</feature>
<organism evidence="7 8">
    <name type="scientific">Mycolicibacter acidiphilus</name>
    <dbReference type="NCBI Taxonomy" id="2835306"/>
    <lineage>
        <taxon>Bacteria</taxon>
        <taxon>Bacillati</taxon>
        <taxon>Actinomycetota</taxon>
        <taxon>Actinomycetes</taxon>
        <taxon>Mycobacteriales</taxon>
        <taxon>Mycobacteriaceae</taxon>
        <taxon>Mycolicibacter</taxon>
    </lineage>
</organism>
<feature type="transmembrane region" description="Helical" evidence="5">
    <location>
        <begin position="188"/>
        <end position="207"/>
    </location>
</feature>
<feature type="transmembrane region" description="Helical" evidence="5">
    <location>
        <begin position="13"/>
        <end position="32"/>
    </location>
</feature>
<evidence type="ECO:0000256" key="2">
    <source>
        <dbReference type="ARBA" id="ARBA00022692"/>
    </source>
</evidence>
<comment type="caution">
    <text evidence="7">The sequence shown here is derived from an EMBL/GenBank/DDBJ whole genome shotgun (WGS) entry which is preliminary data.</text>
</comment>
<feature type="transmembrane region" description="Helical" evidence="5">
    <location>
        <begin position="334"/>
        <end position="352"/>
    </location>
</feature>
<keyword evidence="3 5" id="KW-1133">Transmembrane helix</keyword>
<feature type="transmembrane region" description="Helical" evidence="5">
    <location>
        <begin position="364"/>
        <end position="390"/>
    </location>
</feature>